<dbReference type="Proteomes" id="UP000492821">
    <property type="component" value="Unassembled WGS sequence"/>
</dbReference>
<reference evidence="3" key="2">
    <citation type="submission" date="2020-10" db="UniProtKB">
        <authorList>
            <consortium name="WormBaseParasite"/>
        </authorList>
    </citation>
    <scope>IDENTIFICATION</scope>
</reference>
<keyword evidence="2" id="KW-1185">Reference proteome</keyword>
<dbReference type="AlphaFoldDB" id="A0A7E4UTQ7"/>
<dbReference type="WBParaSite" id="Pan_g12748.t1">
    <property type="protein sequence ID" value="Pan_g12748.t1"/>
    <property type="gene ID" value="Pan_g12748"/>
</dbReference>
<evidence type="ECO:0000313" key="2">
    <source>
        <dbReference type="Proteomes" id="UP000492821"/>
    </source>
</evidence>
<proteinExistence type="predicted"/>
<evidence type="ECO:0000313" key="3">
    <source>
        <dbReference type="WBParaSite" id="Pan_g12748.t1"/>
    </source>
</evidence>
<feature type="chain" id="PRO_5029005540" evidence="1">
    <location>
        <begin position="22"/>
        <end position="291"/>
    </location>
</feature>
<name>A0A7E4UTQ7_PANRE</name>
<accession>A0A7E4UTQ7</accession>
<evidence type="ECO:0000256" key="1">
    <source>
        <dbReference type="SAM" id="SignalP"/>
    </source>
</evidence>
<sequence>MIDSSTFVILSCFVTTVACYARPHFLEQKPNCDVTVNTNKEDYDIYSVPGEVYTVTDPLPEALKDDKKKKVPYMKPFYSELPDTATDQITFFGYRDQPDVSFTLVFGDGPEDVSFILAVKQGKLLVNAETTLELPVDFGIGLRFTLNGVFISLVNTYNEKNPVFILQKACMPYRSIPTGISHMAIFTDCASVKFEMINIMFYNQDTEEVKAKRVYDMTGVQNLNPTKEYAYFTMFPNPSMNQSPIYTAYYIHDLTEFSIYGTKKRSVNDLAFCVSRFECYMVWTVRKDGTK</sequence>
<feature type="signal peptide" evidence="1">
    <location>
        <begin position="1"/>
        <end position="21"/>
    </location>
</feature>
<reference evidence="2" key="1">
    <citation type="journal article" date="2013" name="Genetics">
        <title>The draft genome and transcriptome of Panagrellus redivivus are shaped by the harsh demands of a free-living lifestyle.</title>
        <authorList>
            <person name="Srinivasan J."/>
            <person name="Dillman A.R."/>
            <person name="Macchietto M.G."/>
            <person name="Heikkinen L."/>
            <person name="Lakso M."/>
            <person name="Fracchia K.M."/>
            <person name="Antoshechkin I."/>
            <person name="Mortazavi A."/>
            <person name="Wong G."/>
            <person name="Sternberg P.W."/>
        </authorList>
    </citation>
    <scope>NUCLEOTIDE SEQUENCE [LARGE SCALE GENOMIC DNA]</scope>
    <source>
        <strain evidence="2">MT8872</strain>
    </source>
</reference>
<organism evidence="2 3">
    <name type="scientific">Panagrellus redivivus</name>
    <name type="common">Microworm</name>
    <dbReference type="NCBI Taxonomy" id="6233"/>
    <lineage>
        <taxon>Eukaryota</taxon>
        <taxon>Metazoa</taxon>
        <taxon>Ecdysozoa</taxon>
        <taxon>Nematoda</taxon>
        <taxon>Chromadorea</taxon>
        <taxon>Rhabditida</taxon>
        <taxon>Tylenchina</taxon>
        <taxon>Panagrolaimomorpha</taxon>
        <taxon>Panagrolaimoidea</taxon>
        <taxon>Panagrolaimidae</taxon>
        <taxon>Panagrellus</taxon>
    </lineage>
</organism>
<protein>
    <submittedName>
        <fullName evidence="3">Uncharacterized protein</fullName>
    </submittedName>
</protein>
<keyword evidence="1" id="KW-0732">Signal</keyword>